<dbReference type="EMBL" id="CP017781">
    <property type="protein sequence ID" value="AOZ68180.1"/>
    <property type="molecule type" value="Genomic_DNA"/>
</dbReference>
<evidence type="ECO:0000313" key="3">
    <source>
        <dbReference type="Proteomes" id="UP000176562"/>
    </source>
</evidence>
<keyword evidence="3" id="KW-1185">Reference proteome</keyword>
<dbReference type="AlphaFoldDB" id="A0A1D9M8Q4"/>
<feature type="signal peptide" evidence="1">
    <location>
        <begin position="1"/>
        <end position="19"/>
    </location>
</feature>
<dbReference type="STRING" id="1850250.LPB142_01715"/>
<protein>
    <submittedName>
        <fullName evidence="2">Uncharacterized protein</fullName>
    </submittedName>
</protein>
<dbReference type="Proteomes" id="UP000176562">
    <property type="component" value="Chromosome"/>
</dbReference>
<dbReference type="RefSeq" id="WP_071165311.1">
    <property type="nucleotide sequence ID" value="NZ_CP017781.1"/>
</dbReference>
<organism evidence="2 3">
    <name type="scientific">Rhodobacter xanthinilyticus</name>
    <dbReference type="NCBI Taxonomy" id="1850250"/>
    <lineage>
        <taxon>Bacteria</taxon>
        <taxon>Pseudomonadati</taxon>
        <taxon>Pseudomonadota</taxon>
        <taxon>Alphaproteobacteria</taxon>
        <taxon>Rhodobacterales</taxon>
        <taxon>Rhodobacter group</taxon>
        <taxon>Rhodobacter</taxon>
    </lineage>
</organism>
<keyword evidence="1" id="KW-0732">Signal</keyword>
<feature type="chain" id="PRO_5009443387" evidence="1">
    <location>
        <begin position="20"/>
        <end position="311"/>
    </location>
</feature>
<gene>
    <name evidence="2" type="ORF">LPB142_01715</name>
</gene>
<proteinExistence type="predicted"/>
<dbReference type="KEGG" id="rhp:LPB142_01715"/>
<accession>A0A1D9M8Q4</accession>
<name>A0A1D9M8Q4_9RHOB</name>
<evidence type="ECO:0000256" key="1">
    <source>
        <dbReference type="SAM" id="SignalP"/>
    </source>
</evidence>
<reference evidence="2 3" key="1">
    <citation type="submission" date="2016-10" db="EMBL/GenBank/DDBJ databases">
        <title>Rhodobacter sp. LPB0142, isolated from sea water.</title>
        <authorList>
            <person name="Kim E."/>
            <person name="Yi H."/>
        </authorList>
    </citation>
    <scope>NUCLEOTIDE SEQUENCE [LARGE SCALE GENOMIC DNA]</scope>
    <source>
        <strain evidence="2 3">LPB0142</strain>
    </source>
</reference>
<evidence type="ECO:0000313" key="2">
    <source>
        <dbReference type="EMBL" id="AOZ68180.1"/>
    </source>
</evidence>
<sequence>MNRQTLRNVMMVGATFLLAAATGHVMQSANTLGPEPTAVAANPRLVTLANVTQLSARIGSTAELPSLPARAIAADGGVRLAALTEAPEASFSHCDPAALTLTPAPSAMLAVALHAPCRAGQSVEIAQGALRFTATLDPQGDWTGTIPALAARARLSARLGPDETLEASASVTGLEALNRVVLVWQGAAEAGLNIYEYGSAHGGAGHIAADRPRTPETDLGGYLTALGDRPEGTHAQVYTAPAGMTDQRFELEARVDAASCGQDLEAAVTRVLAGRTAGPETLSLALPGCDEPEGAVLMELPALPLSLAAAN</sequence>